<evidence type="ECO:0000256" key="2">
    <source>
        <dbReference type="ARBA" id="ARBA00004173"/>
    </source>
</evidence>
<dbReference type="InterPro" id="IPR026851">
    <property type="entry name" value="Dna2/JHS1_DEXXQ-box"/>
</dbReference>
<evidence type="ECO:0000256" key="14">
    <source>
        <dbReference type="ARBA" id="ARBA00023004"/>
    </source>
</evidence>
<evidence type="ECO:0000256" key="15">
    <source>
        <dbReference type="ARBA" id="ARBA00023014"/>
    </source>
</evidence>
<evidence type="ECO:0000256" key="11">
    <source>
        <dbReference type="ARBA" id="ARBA00022801"/>
    </source>
</evidence>
<comment type="similarity">
    <text evidence="3 22">Belongs to the DNA2/NAM7 helicase family.</text>
</comment>
<dbReference type="PANTHER" id="PTHR10887">
    <property type="entry name" value="DNA2/NAM7 HELICASE FAMILY"/>
    <property type="match status" value="1"/>
</dbReference>
<comment type="catalytic activity">
    <reaction evidence="21 22">
        <text>ATP + H2O = ADP + phosphate + H(+)</text>
        <dbReference type="Rhea" id="RHEA:13065"/>
        <dbReference type="ChEBI" id="CHEBI:15377"/>
        <dbReference type="ChEBI" id="CHEBI:15378"/>
        <dbReference type="ChEBI" id="CHEBI:30616"/>
        <dbReference type="ChEBI" id="CHEBI:43474"/>
        <dbReference type="ChEBI" id="CHEBI:456216"/>
        <dbReference type="EC" id="3.6.4.12"/>
    </reaction>
</comment>
<evidence type="ECO:0000256" key="13">
    <source>
        <dbReference type="ARBA" id="ARBA00022840"/>
    </source>
</evidence>
<dbReference type="InParanoid" id="A0A2K1QY07"/>
<keyword evidence="9" id="KW-0255">Endonuclease</keyword>
<evidence type="ECO:0000256" key="8">
    <source>
        <dbReference type="ARBA" id="ARBA00022741"/>
    </source>
</evidence>
<keyword evidence="14 22" id="KW-0408">Iron</keyword>
<dbReference type="InterPro" id="IPR041677">
    <property type="entry name" value="DNA2/NAM7_AAA_11"/>
</dbReference>
<feature type="domain" description="DNA replication factor Dna2 N-terminal" evidence="25">
    <location>
        <begin position="518"/>
        <end position="721"/>
    </location>
</feature>
<keyword evidence="10 22" id="KW-0227">DNA damage</keyword>
<dbReference type="FunFam" id="3.90.320.10:FF:000001">
    <property type="entry name" value="DNA replication helicase Dna2"/>
    <property type="match status" value="1"/>
</dbReference>
<feature type="compositionally biased region" description="Polar residues" evidence="23">
    <location>
        <begin position="165"/>
        <end position="176"/>
    </location>
</feature>
<evidence type="ECO:0000313" key="29">
    <source>
        <dbReference type="EMBL" id="PNS19935.1"/>
    </source>
</evidence>
<dbReference type="GO" id="GO:0005634">
    <property type="term" value="C:nucleus"/>
    <property type="evidence" value="ECO:0007669"/>
    <property type="project" value="UniProtKB-SubCell"/>
</dbReference>
<feature type="domain" description="DNA2 rift barrel" evidence="28">
    <location>
        <begin position="892"/>
        <end position="983"/>
    </location>
</feature>
<keyword evidence="20 22" id="KW-0511">Multifunctional enzyme</keyword>
<dbReference type="InterPro" id="IPR011604">
    <property type="entry name" value="PDDEXK-like_dom_sf"/>
</dbReference>
<evidence type="ECO:0000256" key="19">
    <source>
        <dbReference type="ARBA" id="ARBA00023242"/>
    </source>
</evidence>
<keyword evidence="13 22" id="KW-0067">ATP-binding</keyword>
<evidence type="ECO:0000256" key="17">
    <source>
        <dbReference type="ARBA" id="ARBA00023128"/>
    </source>
</evidence>
<evidence type="ECO:0000259" key="26">
    <source>
        <dbReference type="Pfam" id="PF13086"/>
    </source>
</evidence>
<evidence type="ECO:0000256" key="10">
    <source>
        <dbReference type="ARBA" id="ARBA00022763"/>
    </source>
</evidence>
<evidence type="ECO:0000256" key="1">
    <source>
        <dbReference type="ARBA" id="ARBA00001966"/>
    </source>
</evidence>
<reference evidence="29 30" key="1">
    <citation type="submission" date="2017-06" db="EMBL/GenBank/DDBJ databases">
        <title>Draft genome sequence of a variant of Elsinoe murrayae.</title>
        <authorList>
            <person name="Cheng Q."/>
        </authorList>
    </citation>
    <scope>NUCLEOTIDE SEQUENCE [LARGE SCALE GENOMIC DNA]</scope>
    <source>
        <strain evidence="29 30">CQ-2017a</strain>
    </source>
</reference>
<keyword evidence="22" id="KW-0158">Chromosome</keyword>
<dbReference type="EC" id="3.1.-.-" evidence="22"/>
<dbReference type="CDD" id="cd22318">
    <property type="entry name" value="DNA2_N-like"/>
    <property type="match status" value="1"/>
</dbReference>
<evidence type="ECO:0000259" key="25">
    <source>
        <dbReference type="Pfam" id="PF08696"/>
    </source>
</evidence>
<evidence type="ECO:0000256" key="18">
    <source>
        <dbReference type="ARBA" id="ARBA00023204"/>
    </source>
</evidence>
<sequence length="1589" mass="176849">MAPIASPARSQGKENLIQARNLASTRKTCQSPAKNESLSDAPVYLPPSTPAVRLPLADLLGDNEETAKNVEHKEDSPELNWISNSQHPDFTPGKRRKRAHSSSPASSSQNESSSHFLPRAPLNLQEIQRALKTPKADPAADLWTRYNGSNPVEEQATAELPSLTRLLQGSSPQSLPRTPGGSIGGLRRWASCGNEWPASRPKRRKTSSIFRDQGEEVRVERETSNGSRLGAMVDQVQANLVRQKQTERINEPSSSSPLPDKGSFDNLADRSPVGQSRARHEHELERRNTSTPHDKVSDQGGVEEAADGSSDYGDDNIDLTELAMDDTEFPKEDSRHDTRTNREGEARYQQGPDPVDSMAASGGRALRPVGQLQTIDEESDEFGDDDELTAQDLEIAFTQIETLTTQRNTPSILGTGRCHQNNQHDSASNKVQPPGTQYNIGDDEDDEFGGLDADEESFAAAEIAATQAYRASGRSQASTIPIKSRKIQRYLIQKVVTGQYLDHRGFQQEEKVLIVEEEKNKFIKAITLRQSWLDTSCKPGAYVHIVGSFSKTGQITIDDAANLIIVHPDHLVSATAVADSFDCLRKAVLQDRVKATSVTSKPTVYGSILHELFQKAMQSNRWDIDWLHQLINDLVVKYVEGLFEAGAKDTVEAVEFLTSKMPELRDWAGHFVRSSPSRTVKAQDRNGKTVGLSVTKLLDVEEHVWSPTYGLKGNIDATVEVTIEDEEGRRNLTVPFEVKTGKYQSAAHRAQTALYTLLLSDRYDVNVQYGVLYYMDNSAVSRIPAIRNELRHMVMQRNELASYVRERLSLPPMLKNEFKCGRCYAKTSCFLYHKLSEDGTPETAGVGTKFAQVVSKLRRSHQDFFKKWDDLLTKEETEMFKFRRELWTMLSHEREKLGRCFSEVTIEQGTAREDHDAQKINRFSYSFLKKKPAAGFSFTDSQIAVGEPIVVSSEQGHFALANGYVTKVSASRISVAVDRRLHNARIRQKNFDEETNQSFTAIMEVGVANVLSTAFKDAEEGHQVVYRLDKDEFSNGMATVRNNLLAIMDDGVFRSYELRELIIEDKAPVFKPAPTAYTLSGPPSQMQINSDQRSAIDKIMSAQDYALVLGMPGTGKTTTIAHIIRALVARGKSVLLTSYTHTAVDNILLKLRDDSISVLRLGVQAKIHPEVQEFAKLACMPPQSIPELEEMYLSPSVVATTCLGVNHQLFHKRIFDYCIVDEASQITLPVCLGPIRMARTFVLVGDHFQLPPLVQNKEAQEGGLDISLFKLLSDRRPESVANLEHQYRMAEEIMHLSNTLIYGGRLKCGNDAVAKRTLVVPQPTALSRFHDQTLSSNQTSPTLHTPPLRCSLRDLLSPDRKVVFANTDALSHAHESLAGSRITNPYEASVLHLIASALLAQGINPTQIGIITFYRSQLSLLRQMVKGTPADGIEMHTADKFQGRDKEVVLLSCVRSNKDGNVGELLRDWRRVNVAVTRARSKFVVVGSRKTLSGDELWRKLIGTVQESGGIVDLDERFIGDHVMPDREVGSGAYGEVARAKEPDVRKVLAETKALGNRGRNAMKQGKIGRELLLKRRPVSQDIMNMIME</sequence>
<evidence type="ECO:0000259" key="28">
    <source>
        <dbReference type="Pfam" id="PF21123"/>
    </source>
</evidence>
<feature type="domain" description="DNA2/NAM7 helicase helicase" evidence="26">
    <location>
        <begin position="1087"/>
        <end position="1175"/>
    </location>
</feature>
<keyword evidence="19 22" id="KW-0539">Nucleus</keyword>
<dbReference type="InterPro" id="IPR022765">
    <property type="entry name" value="Dna2/Cas4_DUF83"/>
</dbReference>
<evidence type="ECO:0000256" key="22">
    <source>
        <dbReference type="RuleBase" id="RU367041"/>
    </source>
</evidence>
<dbReference type="GO" id="GO:0017116">
    <property type="term" value="F:single-stranded DNA helicase activity"/>
    <property type="evidence" value="ECO:0007669"/>
    <property type="project" value="UniProtKB-UniRule"/>
</dbReference>
<comment type="caution">
    <text evidence="29">The sequence shown here is derived from an EMBL/GenBank/DDBJ whole genome shotgun (WGS) entry which is preliminary data.</text>
</comment>
<feature type="compositionally biased region" description="Basic and acidic residues" evidence="23">
    <location>
        <begin position="328"/>
        <end position="346"/>
    </location>
</feature>
<keyword evidence="11 22" id="KW-0378">Hydrolase</keyword>
<feature type="compositionally biased region" description="Acidic residues" evidence="23">
    <location>
        <begin position="312"/>
        <end position="327"/>
    </location>
</feature>
<dbReference type="InterPro" id="IPR027417">
    <property type="entry name" value="P-loop_NTPase"/>
</dbReference>
<evidence type="ECO:0000256" key="5">
    <source>
        <dbReference type="ARBA" id="ARBA00022705"/>
    </source>
</evidence>
<feature type="compositionally biased region" description="Low complexity" evidence="23">
    <location>
        <begin position="101"/>
        <end position="114"/>
    </location>
</feature>
<evidence type="ECO:0000313" key="30">
    <source>
        <dbReference type="Proteomes" id="UP000243797"/>
    </source>
</evidence>
<dbReference type="GO" id="GO:0005694">
    <property type="term" value="C:chromosome"/>
    <property type="evidence" value="ECO:0007669"/>
    <property type="project" value="UniProtKB-SubCell"/>
</dbReference>
<dbReference type="Proteomes" id="UP000243797">
    <property type="component" value="Unassembled WGS sequence"/>
</dbReference>
<evidence type="ECO:0000256" key="7">
    <source>
        <dbReference type="ARBA" id="ARBA00022723"/>
    </source>
</evidence>
<dbReference type="GO" id="GO:0017108">
    <property type="term" value="F:5'-flap endonuclease activity"/>
    <property type="evidence" value="ECO:0007669"/>
    <property type="project" value="UniProtKB-UniRule"/>
</dbReference>
<keyword evidence="12 22" id="KW-0347">Helicase</keyword>
<dbReference type="CDD" id="cd18808">
    <property type="entry name" value="SF1_C_Upf1"/>
    <property type="match status" value="1"/>
</dbReference>
<evidence type="ECO:0000256" key="3">
    <source>
        <dbReference type="ARBA" id="ARBA00007913"/>
    </source>
</evidence>
<dbReference type="CDD" id="cd18041">
    <property type="entry name" value="DEXXQc_DNA2"/>
    <property type="match status" value="1"/>
</dbReference>
<proteinExistence type="inferred from homology"/>
<dbReference type="GO" id="GO:0033567">
    <property type="term" value="P:DNA replication, Okazaki fragment processing"/>
    <property type="evidence" value="ECO:0007669"/>
    <property type="project" value="UniProtKB-UniRule"/>
</dbReference>
<dbReference type="InterPro" id="IPR047187">
    <property type="entry name" value="SF1_C_Upf1"/>
</dbReference>
<dbReference type="InterPro" id="IPR041679">
    <property type="entry name" value="DNA2/NAM7-like_C"/>
</dbReference>
<keyword evidence="7 22" id="KW-0479">Metal-binding</keyword>
<dbReference type="Pfam" id="PF21123">
    <property type="entry name" value="Dna2_Rift"/>
    <property type="match status" value="1"/>
</dbReference>
<name>A0A2K1QY07_9PEZI</name>
<dbReference type="FunFam" id="3.40.50.300:FF:000789">
    <property type="entry name" value="DNA replication ATP-dependent helicase/nuclease DNA2"/>
    <property type="match status" value="1"/>
</dbReference>
<feature type="domain" description="DUF83" evidence="24">
    <location>
        <begin position="730"/>
        <end position="830"/>
    </location>
</feature>
<keyword evidence="16 22" id="KW-0238">DNA-binding</keyword>
<dbReference type="SUPFAM" id="SSF52540">
    <property type="entry name" value="P-loop containing nucleoside triphosphate hydrolases"/>
    <property type="match status" value="1"/>
</dbReference>
<evidence type="ECO:0000256" key="6">
    <source>
        <dbReference type="ARBA" id="ARBA00022722"/>
    </source>
</evidence>
<dbReference type="GO" id="GO:0046872">
    <property type="term" value="F:metal ion binding"/>
    <property type="evidence" value="ECO:0007669"/>
    <property type="project" value="UniProtKB-UniRule"/>
</dbReference>
<feature type="region of interest" description="Disordered" evidence="23">
    <location>
        <begin position="25"/>
        <end position="361"/>
    </location>
</feature>
<dbReference type="Pfam" id="PF13086">
    <property type="entry name" value="AAA_11"/>
    <property type="match status" value="2"/>
</dbReference>
<keyword evidence="8 22" id="KW-0547">Nucleotide-binding</keyword>
<dbReference type="FunCoup" id="A0A2K1QY07">
    <property type="interactions" value="534"/>
</dbReference>
<evidence type="ECO:0000256" key="20">
    <source>
        <dbReference type="ARBA" id="ARBA00023268"/>
    </source>
</evidence>
<dbReference type="GO" id="GO:0051539">
    <property type="term" value="F:4 iron, 4 sulfur cluster binding"/>
    <property type="evidence" value="ECO:0007669"/>
    <property type="project" value="UniProtKB-UniRule"/>
</dbReference>
<gene>
    <name evidence="29" type="ORF">CAC42_7902</name>
</gene>
<evidence type="ECO:0000256" key="23">
    <source>
        <dbReference type="SAM" id="MobiDB-lite"/>
    </source>
</evidence>
<keyword evidence="15 22" id="KW-0411">Iron-sulfur</keyword>
<dbReference type="Pfam" id="PF13087">
    <property type="entry name" value="AAA_12"/>
    <property type="match status" value="1"/>
</dbReference>
<dbReference type="FunFam" id="3.40.50.300:FF:001170">
    <property type="entry name" value="DNA replication helicase Dna2"/>
    <property type="match status" value="1"/>
</dbReference>
<keyword evidence="17" id="KW-0496">Mitochondrion</keyword>
<evidence type="ECO:0000256" key="16">
    <source>
        <dbReference type="ARBA" id="ARBA00023125"/>
    </source>
</evidence>
<feature type="domain" description="DNA2/NAM7 helicase-like C-terminal" evidence="27">
    <location>
        <begin position="1264"/>
        <end position="1489"/>
    </location>
</feature>
<dbReference type="InterPro" id="IPR048459">
    <property type="entry name" value="DNA2_Rift"/>
</dbReference>
<feature type="compositionally biased region" description="Basic and acidic residues" evidence="23">
    <location>
        <begin position="65"/>
        <end position="76"/>
    </location>
</feature>
<accession>A0A2K1QY07</accession>
<dbReference type="OrthoDB" id="6513042at2759"/>
<dbReference type="GO" id="GO:0003677">
    <property type="term" value="F:DNA binding"/>
    <property type="evidence" value="ECO:0007669"/>
    <property type="project" value="UniProtKB-UniRule"/>
</dbReference>
<dbReference type="GO" id="GO:0005524">
    <property type="term" value="F:ATP binding"/>
    <property type="evidence" value="ECO:0007669"/>
    <property type="project" value="UniProtKB-UniRule"/>
</dbReference>
<protein>
    <recommendedName>
        <fullName evidence="22">DNA replication ATP-dependent helicase/nuclease</fullName>
        <ecNumber evidence="22">3.1.-.-</ecNumber>
        <ecNumber evidence="22">3.6.4.12</ecNumber>
    </recommendedName>
</protein>
<dbReference type="EC" id="3.6.4.12" evidence="22"/>
<keyword evidence="30" id="KW-1185">Reference proteome</keyword>
<dbReference type="GO" id="GO:0005739">
    <property type="term" value="C:mitochondrion"/>
    <property type="evidence" value="ECO:0007669"/>
    <property type="project" value="UniProtKB-SubCell"/>
</dbReference>
<feature type="compositionally biased region" description="Basic and acidic residues" evidence="23">
    <location>
        <begin position="212"/>
        <end position="223"/>
    </location>
</feature>
<keyword evidence="18 22" id="KW-0234">DNA repair</keyword>
<keyword evidence="6 22" id="KW-0540">Nuclease</keyword>
<evidence type="ECO:0000256" key="4">
    <source>
        <dbReference type="ARBA" id="ARBA00022485"/>
    </source>
</evidence>
<dbReference type="GO" id="GO:0006281">
    <property type="term" value="P:DNA repair"/>
    <property type="evidence" value="ECO:0007669"/>
    <property type="project" value="UniProtKB-KW"/>
</dbReference>
<feature type="compositionally biased region" description="Basic and acidic residues" evidence="23">
    <location>
        <begin position="278"/>
        <end position="297"/>
    </location>
</feature>
<evidence type="ECO:0000259" key="27">
    <source>
        <dbReference type="Pfam" id="PF13087"/>
    </source>
</evidence>
<dbReference type="PANTHER" id="PTHR10887:SF433">
    <property type="entry name" value="DNA REPLICATION ATP-DEPENDENT HELICASE_NUCLEASE DNA2"/>
    <property type="match status" value="1"/>
</dbReference>
<evidence type="ECO:0000256" key="21">
    <source>
        <dbReference type="ARBA" id="ARBA00047995"/>
    </source>
</evidence>
<comment type="function">
    <text evidence="22">Key enzyme involved in DNA replication and DNA repair. Involved in Okazaki fragments processing by cleaving long flaps that escape FEN1: flaps that are longer than 27 nucleotides are coated by replication protein A complex (RPA), leading to recruit DNA2 which cleaves the flap until it is too short to bind RPA and becomes a substrate for FEN1. Also involved in 5'-end resection of DNA during double-strand break (DSB) repair by mediating the cleavage of 5'-ssDNA.</text>
</comment>
<dbReference type="Pfam" id="PF01930">
    <property type="entry name" value="Cas_Cas4"/>
    <property type="match status" value="1"/>
</dbReference>
<comment type="subcellular location">
    <subcellularLocation>
        <location evidence="2">Mitochondrion</location>
    </subcellularLocation>
    <subcellularLocation>
        <location evidence="22">Nucleus</location>
    </subcellularLocation>
    <subcellularLocation>
        <location evidence="22">Chromosome</location>
    </subcellularLocation>
</comment>
<dbReference type="GO" id="GO:0016887">
    <property type="term" value="F:ATP hydrolysis activity"/>
    <property type="evidence" value="ECO:0007669"/>
    <property type="project" value="RHEA"/>
</dbReference>
<feature type="domain" description="DNA2/NAM7 helicase helicase" evidence="26">
    <location>
        <begin position="1191"/>
        <end position="1256"/>
    </location>
</feature>
<dbReference type="Pfam" id="PF08696">
    <property type="entry name" value="Dna2"/>
    <property type="match status" value="1"/>
</dbReference>
<evidence type="ECO:0000256" key="12">
    <source>
        <dbReference type="ARBA" id="ARBA00022806"/>
    </source>
</evidence>
<dbReference type="GO" id="GO:0071932">
    <property type="term" value="P:replication fork reversal"/>
    <property type="evidence" value="ECO:0007669"/>
    <property type="project" value="TreeGrafter"/>
</dbReference>
<evidence type="ECO:0000259" key="24">
    <source>
        <dbReference type="Pfam" id="PF01930"/>
    </source>
</evidence>
<dbReference type="InterPro" id="IPR014808">
    <property type="entry name" value="DNA_replication_fac_Dna2_N"/>
</dbReference>
<dbReference type="EMBL" id="NKHZ01000029">
    <property type="protein sequence ID" value="PNS19935.1"/>
    <property type="molecule type" value="Genomic_DNA"/>
</dbReference>
<keyword evidence="4 22" id="KW-0004">4Fe-4S</keyword>
<keyword evidence="5 22" id="KW-0235">DNA replication</keyword>
<evidence type="ECO:0000256" key="9">
    <source>
        <dbReference type="ARBA" id="ARBA00022759"/>
    </source>
</evidence>
<organism evidence="29 30">
    <name type="scientific">Sphaceloma murrayae</name>
    <dbReference type="NCBI Taxonomy" id="2082308"/>
    <lineage>
        <taxon>Eukaryota</taxon>
        <taxon>Fungi</taxon>
        <taxon>Dikarya</taxon>
        <taxon>Ascomycota</taxon>
        <taxon>Pezizomycotina</taxon>
        <taxon>Dothideomycetes</taxon>
        <taxon>Dothideomycetidae</taxon>
        <taxon>Myriangiales</taxon>
        <taxon>Elsinoaceae</taxon>
        <taxon>Sphaceloma</taxon>
    </lineage>
</organism>
<dbReference type="Gene3D" id="3.40.50.300">
    <property type="entry name" value="P-loop containing nucleotide triphosphate hydrolases"/>
    <property type="match status" value="2"/>
</dbReference>
<dbReference type="InterPro" id="IPR045055">
    <property type="entry name" value="DNA2/NAM7-like"/>
</dbReference>
<dbReference type="Gene3D" id="3.90.320.10">
    <property type="match status" value="1"/>
</dbReference>
<dbReference type="STRING" id="2082308.A0A2K1QY07"/>
<feature type="compositionally biased region" description="Polar residues" evidence="23">
    <location>
        <begin position="25"/>
        <end position="38"/>
    </location>
</feature>
<comment type="cofactor">
    <cofactor evidence="1">
        <name>[4Fe-4S] cluster</name>
        <dbReference type="ChEBI" id="CHEBI:49883"/>
    </cofactor>
</comment>